<evidence type="ECO:0000313" key="1">
    <source>
        <dbReference type="EMBL" id="MBC5786924.1"/>
    </source>
</evidence>
<proteinExistence type="predicted"/>
<keyword evidence="2" id="KW-1185">Reference proteome</keyword>
<dbReference type="EMBL" id="JACOQK010000001">
    <property type="protein sequence ID" value="MBC5786924.1"/>
    <property type="molecule type" value="Genomic_DNA"/>
</dbReference>
<sequence length="198" mass="21462">MAVTTPTKGTEMAFIDCKMIVVTTEEDSPRSVAITSGAKLGVEALLDTVEAVKLNIKGVLKAQKKESKIITGHTLTLTDNMTILELMEIVQGGTLTRDPESHEITGYEPPVVGEAYKPVKFKLEAYSAQMDEGGNEIGYEKVTYPGCTGQPVGLNSEDNVFRVTEYTITSAPSKGEAPYKWEYVKALPEVQEPTEVGA</sequence>
<name>A0ABR7IP62_9CLOT</name>
<evidence type="ECO:0008006" key="3">
    <source>
        <dbReference type="Google" id="ProtNLM"/>
    </source>
</evidence>
<accession>A0ABR7IP62</accession>
<dbReference type="RefSeq" id="WP_186996097.1">
    <property type="nucleotide sequence ID" value="NZ_JACOQK010000001.1"/>
</dbReference>
<reference evidence="1 2" key="1">
    <citation type="submission" date="2020-08" db="EMBL/GenBank/DDBJ databases">
        <title>Genome public.</title>
        <authorList>
            <person name="Liu C."/>
            <person name="Sun Q."/>
        </authorList>
    </citation>
    <scope>NUCLEOTIDE SEQUENCE [LARGE SCALE GENOMIC DNA]</scope>
    <source>
        <strain evidence="1 2">NSJ-27</strain>
    </source>
</reference>
<gene>
    <name evidence="1" type="ORF">H8Z77_02655</name>
</gene>
<protein>
    <recommendedName>
        <fullName evidence="3">Phage major tail protein, phi13 family</fullName>
    </recommendedName>
</protein>
<organism evidence="1 2">
    <name type="scientific">Clostridium facile</name>
    <dbReference type="NCBI Taxonomy" id="2763035"/>
    <lineage>
        <taxon>Bacteria</taxon>
        <taxon>Bacillati</taxon>
        <taxon>Bacillota</taxon>
        <taxon>Clostridia</taxon>
        <taxon>Eubacteriales</taxon>
        <taxon>Clostridiaceae</taxon>
        <taxon>Clostridium</taxon>
    </lineage>
</organism>
<evidence type="ECO:0000313" key="2">
    <source>
        <dbReference type="Proteomes" id="UP000649151"/>
    </source>
</evidence>
<comment type="caution">
    <text evidence="1">The sequence shown here is derived from an EMBL/GenBank/DDBJ whole genome shotgun (WGS) entry which is preliminary data.</text>
</comment>
<dbReference type="Proteomes" id="UP000649151">
    <property type="component" value="Unassembled WGS sequence"/>
</dbReference>